<protein>
    <submittedName>
        <fullName evidence="1">Uncharacterized protein</fullName>
    </submittedName>
</protein>
<keyword evidence="2" id="KW-1185">Reference proteome</keyword>
<name>A0ACC2F8A8_DALPE</name>
<dbReference type="Proteomes" id="UP001157502">
    <property type="component" value="Chromosome 32"/>
</dbReference>
<gene>
    <name evidence="1" type="ORF">DPEC_G00326930</name>
</gene>
<comment type="caution">
    <text evidence="1">The sequence shown here is derived from an EMBL/GenBank/DDBJ whole genome shotgun (WGS) entry which is preliminary data.</text>
</comment>
<accession>A0ACC2F8A8</accession>
<evidence type="ECO:0000313" key="2">
    <source>
        <dbReference type="Proteomes" id="UP001157502"/>
    </source>
</evidence>
<reference evidence="1" key="1">
    <citation type="submission" date="2021-05" db="EMBL/GenBank/DDBJ databases">
        <authorList>
            <person name="Pan Q."/>
            <person name="Jouanno E."/>
            <person name="Zahm M."/>
            <person name="Klopp C."/>
            <person name="Cabau C."/>
            <person name="Louis A."/>
            <person name="Berthelot C."/>
            <person name="Parey E."/>
            <person name="Roest Crollius H."/>
            <person name="Montfort J."/>
            <person name="Robinson-Rechavi M."/>
            <person name="Bouchez O."/>
            <person name="Lampietro C."/>
            <person name="Lopez Roques C."/>
            <person name="Donnadieu C."/>
            <person name="Postlethwait J."/>
            <person name="Bobe J."/>
            <person name="Dillon D."/>
            <person name="Chandos A."/>
            <person name="von Hippel F."/>
            <person name="Guiguen Y."/>
        </authorList>
    </citation>
    <scope>NUCLEOTIDE SEQUENCE</scope>
    <source>
        <strain evidence="1">YG-Jan2019</strain>
    </source>
</reference>
<proteinExistence type="predicted"/>
<dbReference type="EMBL" id="CM055759">
    <property type="protein sequence ID" value="KAJ7987480.1"/>
    <property type="molecule type" value="Genomic_DNA"/>
</dbReference>
<sequence length="89" mass="9986">MNRTEHASIDPRFLQQGFRWADVVKEERGTLTGNIHMYKAATLLTLTGSPEHQNHSTDVPIHTTDQKANPVNPISTALARLSHAETTRR</sequence>
<organism evidence="1 2">
    <name type="scientific">Dallia pectoralis</name>
    <name type="common">Alaska blackfish</name>
    <dbReference type="NCBI Taxonomy" id="75939"/>
    <lineage>
        <taxon>Eukaryota</taxon>
        <taxon>Metazoa</taxon>
        <taxon>Chordata</taxon>
        <taxon>Craniata</taxon>
        <taxon>Vertebrata</taxon>
        <taxon>Euteleostomi</taxon>
        <taxon>Actinopterygii</taxon>
        <taxon>Neopterygii</taxon>
        <taxon>Teleostei</taxon>
        <taxon>Protacanthopterygii</taxon>
        <taxon>Esociformes</taxon>
        <taxon>Umbridae</taxon>
        <taxon>Dallia</taxon>
    </lineage>
</organism>
<evidence type="ECO:0000313" key="1">
    <source>
        <dbReference type="EMBL" id="KAJ7987480.1"/>
    </source>
</evidence>